<accession>A0A2P2IRJ5</accession>
<dbReference type="GO" id="GO:0005634">
    <property type="term" value="C:nucleus"/>
    <property type="evidence" value="ECO:0007669"/>
    <property type="project" value="UniProtKB-SubCell"/>
</dbReference>
<feature type="domain" description="SBP-type" evidence="10">
    <location>
        <begin position="165"/>
        <end position="242"/>
    </location>
</feature>
<sequence>MLMESWSYGSEGKGLLLSEELDLSVDEFARSRKALTEWERESVDNTDFVDWNFSEMHRKALTGNNMMVGTLDAGEVGINSSKVVVTSPSCMFASNSSLESGSNHSNSLTECNSQDSSLIDLKLGRVSDGKDAHNSYFLKERSLLSSVSASLQAKRARTAAAGLQTPSCQVYGCNKDLSSSKEYHKRHKVCEVHSKTPVVIVNGIEQRFCQQCSRFHLLSEFDDGKRSCRKRLAGHNERRRKPPFSTFSAKSLESLNSYQRMNGTKFFGIDLSHRSTSSYPTSLPGGVLCPDNYLISAKEDQTITSKVPTTQELAGFLHSTRALSLLSAESQASSHSARNIPAKPLVNYGSTHHNLAISDQSLGPDFMERCITNGFYLSGMNSNRIDHMGSLAVSDTGHAADLQVKVDGLFQHSEFSSAKYGDSPEHGSTMDLLQLSSHLQRVDQQRKTMQVKQEREDLCSFLTTYRFGRN</sequence>
<evidence type="ECO:0000256" key="9">
    <source>
        <dbReference type="PROSITE-ProRule" id="PRU00470"/>
    </source>
</evidence>
<evidence type="ECO:0000256" key="6">
    <source>
        <dbReference type="ARBA" id="ARBA00023125"/>
    </source>
</evidence>
<keyword evidence="4" id="KW-0862">Zinc</keyword>
<dbReference type="PANTHER" id="PTHR31251:SF160">
    <property type="entry name" value="SBP-TYPE DOMAIN-CONTAINING PROTEIN"/>
    <property type="match status" value="1"/>
</dbReference>
<evidence type="ECO:0000256" key="8">
    <source>
        <dbReference type="ARBA" id="ARBA00023242"/>
    </source>
</evidence>
<dbReference type="SUPFAM" id="SSF103612">
    <property type="entry name" value="SBT domain"/>
    <property type="match status" value="1"/>
</dbReference>
<keyword evidence="6" id="KW-0238">DNA-binding</keyword>
<comment type="subcellular location">
    <subcellularLocation>
        <location evidence="1">Nucleus</location>
    </subcellularLocation>
</comment>
<dbReference type="PANTHER" id="PTHR31251">
    <property type="entry name" value="SQUAMOSA PROMOTER-BINDING-LIKE PROTEIN 4"/>
    <property type="match status" value="1"/>
</dbReference>
<dbReference type="InterPro" id="IPR036893">
    <property type="entry name" value="SBP_sf"/>
</dbReference>
<name>A0A2P2IRJ5_RHIMU</name>
<evidence type="ECO:0000256" key="7">
    <source>
        <dbReference type="ARBA" id="ARBA00023163"/>
    </source>
</evidence>
<dbReference type="Gene3D" id="4.10.1100.10">
    <property type="entry name" value="Transcription factor, SBP-box domain"/>
    <property type="match status" value="1"/>
</dbReference>
<evidence type="ECO:0000256" key="5">
    <source>
        <dbReference type="ARBA" id="ARBA00023015"/>
    </source>
</evidence>
<evidence type="ECO:0000256" key="1">
    <source>
        <dbReference type="ARBA" id="ARBA00004123"/>
    </source>
</evidence>
<keyword evidence="3 9" id="KW-0863">Zinc-finger</keyword>
<evidence type="ECO:0000313" key="11">
    <source>
        <dbReference type="EMBL" id="MBW83806.1"/>
    </source>
</evidence>
<dbReference type="AlphaFoldDB" id="A0A2P2IRJ5"/>
<dbReference type="PROSITE" id="PS51141">
    <property type="entry name" value="ZF_SBP"/>
    <property type="match status" value="1"/>
</dbReference>
<dbReference type="GO" id="GO:0003677">
    <property type="term" value="F:DNA binding"/>
    <property type="evidence" value="ECO:0007669"/>
    <property type="project" value="UniProtKB-KW"/>
</dbReference>
<organism evidence="11">
    <name type="scientific">Rhizophora mucronata</name>
    <name type="common">Asiatic mangrove</name>
    <dbReference type="NCBI Taxonomy" id="61149"/>
    <lineage>
        <taxon>Eukaryota</taxon>
        <taxon>Viridiplantae</taxon>
        <taxon>Streptophyta</taxon>
        <taxon>Embryophyta</taxon>
        <taxon>Tracheophyta</taxon>
        <taxon>Spermatophyta</taxon>
        <taxon>Magnoliopsida</taxon>
        <taxon>eudicotyledons</taxon>
        <taxon>Gunneridae</taxon>
        <taxon>Pentapetalae</taxon>
        <taxon>rosids</taxon>
        <taxon>fabids</taxon>
        <taxon>Malpighiales</taxon>
        <taxon>Rhizophoraceae</taxon>
        <taxon>Rhizophora</taxon>
    </lineage>
</organism>
<dbReference type="Pfam" id="PF03110">
    <property type="entry name" value="SBP"/>
    <property type="match status" value="1"/>
</dbReference>
<evidence type="ECO:0000256" key="2">
    <source>
        <dbReference type="ARBA" id="ARBA00022723"/>
    </source>
</evidence>
<keyword evidence="5" id="KW-0805">Transcription regulation</keyword>
<dbReference type="EMBL" id="GGEC01003323">
    <property type="protein sequence ID" value="MBW83806.1"/>
    <property type="molecule type" value="Transcribed_RNA"/>
</dbReference>
<evidence type="ECO:0000256" key="4">
    <source>
        <dbReference type="ARBA" id="ARBA00022833"/>
    </source>
</evidence>
<keyword evidence="8" id="KW-0539">Nucleus</keyword>
<evidence type="ECO:0000256" key="3">
    <source>
        <dbReference type="ARBA" id="ARBA00022771"/>
    </source>
</evidence>
<protein>
    <recommendedName>
        <fullName evidence="10">SBP-type domain-containing protein</fullName>
    </recommendedName>
</protein>
<proteinExistence type="predicted"/>
<dbReference type="InterPro" id="IPR044817">
    <property type="entry name" value="SBP-like"/>
</dbReference>
<dbReference type="FunFam" id="4.10.1100.10:FF:000001">
    <property type="entry name" value="Squamosa promoter-binding-like protein 14"/>
    <property type="match status" value="1"/>
</dbReference>
<evidence type="ECO:0000259" key="10">
    <source>
        <dbReference type="PROSITE" id="PS51141"/>
    </source>
</evidence>
<reference evidence="11" key="1">
    <citation type="submission" date="2018-02" db="EMBL/GenBank/DDBJ databases">
        <title>Rhizophora mucronata_Transcriptome.</title>
        <authorList>
            <person name="Meera S.P."/>
            <person name="Sreeshan A."/>
            <person name="Augustine A."/>
        </authorList>
    </citation>
    <scope>NUCLEOTIDE SEQUENCE</scope>
    <source>
        <tissue evidence="11">Leaf</tissue>
    </source>
</reference>
<dbReference type="InterPro" id="IPR004333">
    <property type="entry name" value="SBP_dom"/>
</dbReference>
<dbReference type="GO" id="GO:0008270">
    <property type="term" value="F:zinc ion binding"/>
    <property type="evidence" value="ECO:0007669"/>
    <property type="project" value="UniProtKB-KW"/>
</dbReference>
<keyword evidence="2" id="KW-0479">Metal-binding</keyword>
<keyword evidence="7" id="KW-0804">Transcription</keyword>